<dbReference type="Gene3D" id="3.40.50.300">
    <property type="entry name" value="P-loop containing nucleotide triphosphate hydrolases"/>
    <property type="match status" value="1"/>
</dbReference>
<dbReference type="PANTHER" id="PTHR42724:SF1">
    <property type="entry name" value="TETRAACYLDISACCHARIDE 4'-KINASE, MITOCHONDRIAL-RELATED"/>
    <property type="match status" value="1"/>
</dbReference>
<dbReference type="GO" id="GO:0009244">
    <property type="term" value="P:lipopolysaccharide core region biosynthetic process"/>
    <property type="evidence" value="ECO:0007669"/>
    <property type="project" value="TreeGrafter"/>
</dbReference>
<dbReference type="AlphaFoldDB" id="D0L1H7"/>
<keyword evidence="9 13" id="KW-0418">Kinase</keyword>
<dbReference type="InterPro" id="IPR003758">
    <property type="entry name" value="LpxK"/>
</dbReference>
<dbReference type="SUPFAM" id="SSF52540">
    <property type="entry name" value="P-loop containing nucleoside triphosphate hydrolases"/>
    <property type="match status" value="1"/>
</dbReference>
<dbReference type="InterPro" id="IPR027417">
    <property type="entry name" value="P-loop_NTPase"/>
</dbReference>
<keyword evidence="8 13" id="KW-0547">Nucleotide-binding</keyword>
<dbReference type="HAMAP" id="MF_00409">
    <property type="entry name" value="LpxK"/>
    <property type="match status" value="1"/>
</dbReference>
<keyword evidence="5 13" id="KW-0444">Lipid biosynthesis</keyword>
<evidence type="ECO:0000256" key="9">
    <source>
        <dbReference type="ARBA" id="ARBA00022777"/>
    </source>
</evidence>
<dbReference type="GO" id="GO:0009245">
    <property type="term" value="P:lipid A biosynthetic process"/>
    <property type="evidence" value="ECO:0007669"/>
    <property type="project" value="UniProtKB-UniRule"/>
</dbReference>
<evidence type="ECO:0000256" key="3">
    <source>
        <dbReference type="ARBA" id="ARBA00012071"/>
    </source>
</evidence>
<dbReference type="RefSeq" id="WP_012824583.1">
    <property type="nucleotide sequence ID" value="NC_013422.1"/>
</dbReference>
<proteinExistence type="inferred from homology"/>
<keyword evidence="15" id="KW-1185">Reference proteome</keyword>
<evidence type="ECO:0000256" key="12">
    <source>
        <dbReference type="ARBA" id="ARBA00029757"/>
    </source>
</evidence>
<keyword evidence="10 13" id="KW-0067">ATP-binding</keyword>
<reference evidence="14 15" key="1">
    <citation type="submission" date="2009-10" db="EMBL/GenBank/DDBJ databases">
        <title>Complete sequence of Halothiobacillus neapolitanus c2.</title>
        <authorList>
            <consortium name="US DOE Joint Genome Institute"/>
            <person name="Lucas S."/>
            <person name="Copeland A."/>
            <person name="Lapidus A."/>
            <person name="Glavina del Rio T."/>
            <person name="Tice H."/>
            <person name="Bruce D."/>
            <person name="Goodwin L."/>
            <person name="Pitluck S."/>
            <person name="Davenport K."/>
            <person name="Brettin T."/>
            <person name="Detter J.C."/>
            <person name="Han C."/>
            <person name="Tapia R."/>
            <person name="Larimer F."/>
            <person name="Land M."/>
            <person name="Hauser L."/>
            <person name="Kyrpides N."/>
            <person name="Mikhailova N."/>
            <person name="Kerfeld C."/>
            <person name="Cannon G."/>
            <person name="Heinhort S."/>
        </authorList>
    </citation>
    <scope>NUCLEOTIDE SEQUENCE [LARGE SCALE GENOMIC DNA]</scope>
    <source>
        <strain evidence="15">ATCC 23641 / c2</strain>
    </source>
</reference>
<comment type="pathway">
    <text evidence="2 13">Glycolipid biosynthesis; lipid IV(A) biosynthesis; lipid IV(A) from (3R)-3-hydroxytetradecanoyl-[acyl-carrier-protein] and UDP-N-acetyl-alpha-D-glucosamine: step 6/6.</text>
</comment>
<evidence type="ECO:0000256" key="6">
    <source>
        <dbReference type="ARBA" id="ARBA00022556"/>
    </source>
</evidence>
<dbReference type="EC" id="2.7.1.130" evidence="3 13"/>
<dbReference type="GO" id="GO:0005524">
    <property type="term" value="F:ATP binding"/>
    <property type="evidence" value="ECO:0007669"/>
    <property type="project" value="UniProtKB-UniRule"/>
</dbReference>
<dbReference type="GO" id="GO:0005886">
    <property type="term" value="C:plasma membrane"/>
    <property type="evidence" value="ECO:0007669"/>
    <property type="project" value="TreeGrafter"/>
</dbReference>
<evidence type="ECO:0000256" key="5">
    <source>
        <dbReference type="ARBA" id="ARBA00022516"/>
    </source>
</evidence>
<evidence type="ECO:0000256" key="8">
    <source>
        <dbReference type="ARBA" id="ARBA00022741"/>
    </source>
</evidence>
<comment type="similarity">
    <text evidence="13">Belongs to the LpxK family.</text>
</comment>
<gene>
    <name evidence="13" type="primary">lpxK</name>
    <name evidence="14" type="ordered locus">Hneap_1727</name>
</gene>
<dbReference type="HOGENOM" id="CLU_038816_2_0_6"/>
<dbReference type="OrthoDB" id="9766423at2"/>
<feature type="binding site" evidence="13">
    <location>
        <begin position="55"/>
        <end position="62"/>
    </location>
    <ligand>
        <name>ATP</name>
        <dbReference type="ChEBI" id="CHEBI:30616"/>
    </ligand>
</feature>
<keyword evidence="11 13" id="KW-0443">Lipid metabolism</keyword>
<keyword evidence="6 13" id="KW-0441">Lipid A biosynthesis</keyword>
<dbReference type="NCBIfam" id="TIGR00682">
    <property type="entry name" value="lpxK"/>
    <property type="match status" value="1"/>
</dbReference>
<keyword evidence="7 13" id="KW-0808">Transferase</keyword>
<dbReference type="Pfam" id="PF02606">
    <property type="entry name" value="LpxK"/>
    <property type="match status" value="1"/>
</dbReference>
<protein>
    <recommendedName>
        <fullName evidence="4 13">Tetraacyldisaccharide 4'-kinase</fullName>
        <ecNumber evidence="3 13">2.7.1.130</ecNumber>
    </recommendedName>
    <alternativeName>
        <fullName evidence="12 13">Lipid A 4'-kinase</fullName>
    </alternativeName>
</protein>
<dbReference type="Proteomes" id="UP000009102">
    <property type="component" value="Chromosome"/>
</dbReference>
<comment type="catalytic activity">
    <reaction evidence="13">
        <text>a lipid A disaccharide + ATP = a lipid IVA + ADP + H(+)</text>
        <dbReference type="Rhea" id="RHEA:67840"/>
        <dbReference type="ChEBI" id="CHEBI:15378"/>
        <dbReference type="ChEBI" id="CHEBI:30616"/>
        <dbReference type="ChEBI" id="CHEBI:176343"/>
        <dbReference type="ChEBI" id="CHEBI:176425"/>
        <dbReference type="ChEBI" id="CHEBI:456216"/>
        <dbReference type="EC" id="2.7.1.130"/>
    </reaction>
</comment>
<evidence type="ECO:0000256" key="1">
    <source>
        <dbReference type="ARBA" id="ARBA00002274"/>
    </source>
</evidence>
<dbReference type="GO" id="GO:0009029">
    <property type="term" value="F:lipid-A 4'-kinase activity"/>
    <property type="evidence" value="ECO:0007669"/>
    <property type="project" value="UniProtKB-UniRule"/>
</dbReference>
<dbReference type="KEGG" id="hna:Hneap_1727"/>
<evidence type="ECO:0000256" key="7">
    <source>
        <dbReference type="ARBA" id="ARBA00022679"/>
    </source>
</evidence>
<dbReference type="PANTHER" id="PTHR42724">
    <property type="entry name" value="TETRAACYLDISACCHARIDE 4'-KINASE"/>
    <property type="match status" value="1"/>
</dbReference>
<sequence length="340" mass="37967">MRYPDFWQRRGLRSWLLWPLSLVTCMVARRRRAAAERGEARLQDGCPVVVIGNITVGGTGKTPVLIALARALAEHGRRVGVISRGYGARIGIEPRDVSEAAGPDAVGDEPWLIHHALNVPVFVHPDRVRAAEQLRARHPEVDVILSDDGLQHHALPREVEIVVIDGVRRLGNRLCLPAGPLRESAKTLDDVDFVIVNGEQFSDDQWAVQFELTRVRDLFDQSIQSVDDFILGLGDQTVVALAGIGHPEKFFTALRDRGLSLETYALEDHQPVPPALLHYLRRVGSPIVMTEKDAVKWQQNRLPWHVRPGQVFAVIGQIRLPDELVRAILDKLPPRPECPT</sequence>
<evidence type="ECO:0000256" key="4">
    <source>
        <dbReference type="ARBA" id="ARBA00016436"/>
    </source>
</evidence>
<dbReference type="eggNOG" id="COG1663">
    <property type="taxonomic scope" value="Bacteria"/>
</dbReference>
<dbReference type="STRING" id="555778.Hneap_1727"/>
<dbReference type="UniPathway" id="UPA00359">
    <property type="reaction ID" value="UER00482"/>
</dbReference>
<accession>D0L1H7</accession>
<evidence type="ECO:0000313" key="15">
    <source>
        <dbReference type="Proteomes" id="UP000009102"/>
    </source>
</evidence>
<comment type="function">
    <text evidence="1 13">Transfers the gamma-phosphate of ATP to the 4'-position of a tetraacyldisaccharide 1-phosphate intermediate (termed DS-1-P) to form tetraacyldisaccharide 1,4'-bis-phosphate (lipid IVA).</text>
</comment>
<organism evidence="14 15">
    <name type="scientific">Halothiobacillus neapolitanus (strain ATCC 23641 / DSM 15147 / CIP 104769 / NCIMB 8539 / c2)</name>
    <name type="common">Thiobacillus neapolitanus</name>
    <dbReference type="NCBI Taxonomy" id="555778"/>
    <lineage>
        <taxon>Bacteria</taxon>
        <taxon>Pseudomonadati</taxon>
        <taxon>Pseudomonadota</taxon>
        <taxon>Gammaproteobacteria</taxon>
        <taxon>Chromatiales</taxon>
        <taxon>Halothiobacillaceae</taxon>
        <taxon>Halothiobacillus</taxon>
    </lineage>
</organism>
<dbReference type="EMBL" id="CP001801">
    <property type="protein sequence ID" value="ACX96550.1"/>
    <property type="molecule type" value="Genomic_DNA"/>
</dbReference>
<evidence type="ECO:0000256" key="10">
    <source>
        <dbReference type="ARBA" id="ARBA00022840"/>
    </source>
</evidence>
<name>D0L1H7_HALNC</name>
<evidence type="ECO:0000256" key="2">
    <source>
        <dbReference type="ARBA" id="ARBA00004870"/>
    </source>
</evidence>
<evidence type="ECO:0000313" key="14">
    <source>
        <dbReference type="EMBL" id="ACX96550.1"/>
    </source>
</evidence>
<evidence type="ECO:0000256" key="11">
    <source>
        <dbReference type="ARBA" id="ARBA00023098"/>
    </source>
</evidence>
<evidence type="ECO:0000256" key="13">
    <source>
        <dbReference type="HAMAP-Rule" id="MF_00409"/>
    </source>
</evidence>